<keyword evidence="3" id="KW-1003">Cell membrane</keyword>
<evidence type="ECO:0000256" key="2">
    <source>
        <dbReference type="ARBA" id="ARBA00022448"/>
    </source>
</evidence>
<dbReference type="Proteomes" id="UP001596045">
    <property type="component" value="Unassembled WGS sequence"/>
</dbReference>
<evidence type="ECO:0000259" key="7">
    <source>
        <dbReference type="PROSITE" id="PS50893"/>
    </source>
</evidence>
<dbReference type="RefSeq" id="WP_378993971.1">
    <property type="nucleotide sequence ID" value="NZ_JBHSMT010000004.1"/>
</dbReference>
<dbReference type="PROSITE" id="PS50893">
    <property type="entry name" value="ABC_TRANSPORTER_2"/>
    <property type="match status" value="1"/>
</dbReference>
<dbReference type="InterPro" id="IPR003439">
    <property type="entry name" value="ABC_transporter-like_ATP-bd"/>
</dbReference>
<dbReference type="PANTHER" id="PTHR43820">
    <property type="entry name" value="HIGH-AFFINITY BRANCHED-CHAIN AMINO ACID TRANSPORT ATP-BINDING PROTEIN LIVF"/>
    <property type="match status" value="1"/>
</dbReference>
<evidence type="ECO:0000313" key="8">
    <source>
        <dbReference type="EMBL" id="MFC5472485.1"/>
    </source>
</evidence>
<organism evidence="8 9">
    <name type="scientific">Paraherbaspirillum soli</name>
    <dbReference type="NCBI Taxonomy" id="631222"/>
    <lineage>
        <taxon>Bacteria</taxon>
        <taxon>Pseudomonadati</taxon>
        <taxon>Pseudomonadota</taxon>
        <taxon>Betaproteobacteria</taxon>
        <taxon>Burkholderiales</taxon>
        <taxon>Oxalobacteraceae</taxon>
        <taxon>Paraherbaspirillum</taxon>
    </lineage>
</organism>
<dbReference type="GO" id="GO:0005524">
    <property type="term" value="F:ATP binding"/>
    <property type="evidence" value="ECO:0007669"/>
    <property type="project" value="UniProtKB-KW"/>
</dbReference>
<dbReference type="EMBL" id="JBHSMT010000004">
    <property type="protein sequence ID" value="MFC5472485.1"/>
    <property type="molecule type" value="Genomic_DNA"/>
</dbReference>
<name>A0ABW0M2X1_9BURK</name>
<evidence type="ECO:0000313" key="9">
    <source>
        <dbReference type="Proteomes" id="UP001596045"/>
    </source>
</evidence>
<evidence type="ECO:0000256" key="6">
    <source>
        <dbReference type="ARBA" id="ARBA00022970"/>
    </source>
</evidence>
<evidence type="ECO:0000256" key="4">
    <source>
        <dbReference type="ARBA" id="ARBA00022741"/>
    </source>
</evidence>
<keyword evidence="6" id="KW-0029">Amino-acid transport</keyword>
<keyword evidence="2" id="KW-0813">Transport</keyword>
<sequence length="249" mass="26417">MTAALLQIDQLVAAYGKIEALKGVSLSVAAGSVTCLLGPNGAGKTTLMMTIAGLLRPRSGTICFDGRELTGQPPHAVVAQGIALVPEQRLLFPSMSVRDNLLAGAYSRNDKQQIAADLARMLARFPRLKERAGQRAGTLSGGEQQMLALARALMSRPKLLLLDEPSLGLAPLVVEDIFRLIVEISTEGTSILLVEQNAQMALKLAHHVYLIEQGRISYSGAPAQLAADQLVQRAYLGSAKAGMTCSSTQ</sequence>
<proteinExistence type="inferred from homology"/>
<keyword evidence="5 8" id="KW-0067">ATP-binding</keyword>
<protein>
    <submittedName>
        <fullName evidence="8">ABC transporter ATP-binding protein</fullName>
    </submittedName>
</protein>
<evidence type="ECO:0000256" key="1">
    <source>
        <dbReference type="ARBA" id="ARBA00005417"/>
    </source>
</evidence>
<dbReference type="SMART" id="SM00382">
    <property type="entry name" value="AAA"/>
    <property type="match status" value="1"/>
</dbReference>
<evidence type="ECO:0000256" key="5">
    <source>
        <dbReference type="ARBA" id="ARBA00022840"/>
    </source>
</evidence>
<dbReference type="InterPro" id="IPR003593">
    <property type="entry name" value="AAA+_ATPase"/>
</dbReference>
<dbReference type="InterPro" id="IPR017871">
    <property type="entry name" value="ABC_transporter-like_CS"/>
</dbReference>
<gene>
    <name evidence="8" type="ORF">ACFPM8_00790</name>
</gene>
<dbReference type="PANTHER" id="PTHR43820:SF4">
    <property type="entry name" value="HIGH-AFFINITY BRANCHED-CHAIN AMINO ACID TRANSPORT ATP-BINDING PROTEIN LIVF"/>
    <property type="match status" value="1"/>
</dbReference>
<dbReference type="InterPro" id="IPR052156">
    <property type="entry name" value="BCAA_Transport_ATP-bd_LivF"/>
</dbReference>
<dbReference type="InterPro" id="IPR027417">
    <property type="entry name" value="P-loop_NTPase"/>
</dbReference>
<evidence type="ECO:0000256" key="3">
    <source>
        <dbReference type="ARBA" id="ARBA00022475"/>
    </source>
</evidence>
<dbReference type="CDD" id="cd03224">
    <property type="entry name" value="ABC_TM1139_LivF_branched"/>
    <property type="match status" value="1"/>
</dbReference>
<comment type="caution">
    <text evidence="8">The sequence shown here is derived from an EMBL/GenBank/DDBJ whole genome shotgun (WGS) entry which is preliminary data.</text>
</comment>
<comment type="similarity">
    <text evidence="1">Belongs to the ABC transporter superfamily.</text>
</comment>
<keyword evidence="9" id="KW-1185">Reference proteome</keyword>
<feature type="domain" description="ABC transporter" evidence="7">
    <location>
        <begin position="6"/>
        <end position="238"/>
    </location>
</feature>
<dbReference type="Pfam" id="PF00005">
    <property type="entry name" value="ABC_tran"/>
    <property type="match status" value="1"/>
</dbReference>
<dbReference type="Gene3D" id="3.40.50.300">
    <property type="entry name" value="P-loop containing nucleotide triphosphate hydrolases"/>
    <property type="match status" value="1"/>
</dbReference>
<dbReference type="PROSITE" id="PS00211">
    <property type="entry name" value="ABC_TRANSPORTER_1"/>
    <property type="match status" value="1"/>
</dbReference>
<accession>A0ABW0M2X1</accession>
<dbReference type="SUPFAM" id="SSF52540">
    <property type="entry name" value="P-loop containing nucleoside triphosphate hydrolases"/>
    <property type="match status" value="1"/>
</dbReference>
<reference evidence="9" key="1">
    <citation type="journal article" date="2019" name="Int. J. Syst. Evol. Microbiol.">
        <title>The Global Catalogue of Microorganisms (GCM) 10K type strain sequencing project: providing services to taxonomists for standard genome sequencing and annotation.</title>
        <authorList>
            <consortium name="The Broad Institute Genomics Platform"/>
            <consortium name="The Broad Institute Genome Sequencing Center for Infectious Disease"/>
            <person name="Wu L."/>
            <person name="Ma J."/>
        </authorList>
    </citation>
    <scope>NUCLEOTIDE SEQUENCE [LARGE SCALE GENOMIC DNA]</scope>
    <source>
        <strain evidence="9">JCM 17066</strain>
    </source>
</reference>
<keyword evidence="4" id="KW-0547">Nucleotide-binding</keyword>
<keyword evidence="3" id="KW-0472">Membrane</keyword>